<dbReference type="Proteomes" id="UP001206983">
    <property type="component" value="Unassembled WGS sequence"/>
</dbReference>
<evidence type="ECO:0008006" key="3">
    <source>
        <dbReference type="Google" id="ProtNLM"/>
    </source>
</evidence>
<dbReference type="InterPro" id="IPR016195">
    <property type="entry name" value="Pol/histidinol_Pase-like"/>
</dbReference>
<dbReference type="SUPFAM" id="SSF89550">
    <property type="entry name" value="PHP domain-like"/>
    <property type="match status" value="1"/>
</dbReference>
<accession>A0AAE3H9J1</accession>
<gene>
    <name evidence="1" type="ORF">PV02_02705</name>
</gene>
<protein>
    <recommendedName>
        <fullName evidence="3">PHP domain-containing protein</fullName>
    </recommendedName>
</protein>
<comment type="caution">
    <text evidence="1">The sequence shown here is derived from an EMBL/GenBank/DDBJ whole genome shotgun (WGS) entry which is preliminary data.</text>
</comment>
<evidence type="ECO:0000313" key="1">
    <source>
        <dbReference type="EMBL" id="MCQ6962082.1"/>
    </source>
</evidence>
<reference evidence="1 2" key="1">
    <citation type="journal article" date="2011" name="Appl. Environ. Microbiol.">
        <title>Methanogenic archaea isolated from Taiwan's Chelungpu fault.</title>
        <authorList>
            <person name="Wu S.Y."/>
            <person name="Lai M.C."/>
        </authorList>
    </citation>
    <scope>NUCLEOTIDE SEQUENCE [LARGE SCALE GENOMIC DNA]</scope>
    <source>
        <strain evidence="1 2">St545Mb</strain>
    </source>
</reference>
<evidence type="ECO:0000313" key="2">
    <source>
        <dbReference type="Proteomes" id="UP001206983"/>
    </source>
</evidence>
<name>A0AAE3H9J1_9EURY</name>
<organism evidence="1 2">
    <name type="scientific">Methanolobus chelungpuianus</name>
    <dbReference type="NCBI Taxonomy" id="502115"/>
    <lineage>
        <taxon>Archaea</taxon>
        <taxon>Methanobacteriati</taxon>
        <taxon>Methanobacteriota</taxon>
        <taxon>Stenosarchaea group</taxon>
        <taxon>Methanomicrobia</taxon>
        <taxon>Methanosarcinales</taxon>
        <taxon>Methanosarcinaceae</taxon>
        <taxon>Methanolobus</taxon>
    </lineage>
</organism>
<dbReference type="RefSeq" id="WP_256621837.1">
    <property type="nucleotide sequence ID" value="NZ_JTEO01000002.1"/>
</dbReference>
<dbReference type="EMBL" id="JTEO01000002">
    <property type="protein sequence ID" value="MCQ6962082.1"/>
    <property type="molecule type" value="Genomic_DNA"/>
</dbReference>
<dbReference type="AlphaFoldDB" id="A0AAE3H9J1"/>
<sequence length="194" mass="21836">MMDEAKSNADEYCERVCSMLESHGWIIDHENLEHISGIPTRHDIAQSVVNKGMSNYDFHYEWLAETSPHAIEMKKFPAAQTIKAIHQAGGIAICAHLLRTLEMYERMDMLSFVAGTLINCGVDGFEVFYGKSSIEHIETMFNISEANGLLKTGGSDYHGPERTGRCPLGKYNVHGPGFDQKELIRFLEKEIMPP</sequence>
<dbReference type="Gene3D" id="3.20.20.140">
    <property type="entry name" value="Metal-dependent hydrolases"/>
    <property type="match status" value="1"/>
</dbReference>
<proteinExistence type="predicted"/>
<keyword evidence="2" id="KW-1185">Reference proteome</keyword>